<organism evidence="2 3">
    <name type="scientific">Beauveria bassiana D1-5</name>
    <dbReference type="NCBI Taxonomy" id="1245745"/>
    <lineage>
        <taxon>Eukaryota</taxon>
        <taxon>Fungi</taxon>
        <taxon>Dikarya</taxon>
        <taxon>Ascomycota</taxon>
        <taxon>Pezizomycotina</taxon>
        <taxon>Sordariomycetes</taxon>
        <taxon>Hypocreomycetidae</taxon>
        <taxon>Hypocreales</taxon>
        <taxon>Cordycipitaceae</taxon>
        <taxon>Beauveria</taxon>
    </lineage>
</organism>
<name>A0A0A2V868_BEABA</name>
<dbReference type="Proteomes" id="UP000030106">
    <property type="component" value="Unassembled WGS sequence"/>
</dbReference>
<accession>A0A0A2V868</accession>
<proteinExistence type="predicted"/>
<evidence type="ECO:0000256" key="1">
    <source>
        <dbReference type="SAM" id="Coils"/>
    </source>
</evidence>
<dbReference type="HOGENOM" id="CLU_1937765_0_0_1"/>
<gene>
    <name evidence="2" type="ORF">BBAD15_g12496</name>
</gene>
<dbReference type="AlphaFoldDB" id="A0A0A2V868"/>
<comment type="caution">
    <text evidence="2">The sequence shown here is derived from an EMBL/GenBank/DDBJ whole genome shotgun (WGS) entry which is preliminary data.</text>
</comment>
<protein>
    <submittedName>
        <fullName evidence="2">Uncharacterized protein</fullName>
    </submittedName>
</protein>
<reference evidence="2 3" key="1">
    <citation type="submission" date="2012-10" db="EMBL/GenBank/DDBJ databases">
        <title>Genome sequencing and analysis of entomopathogenic fungi Beauveria bassiana D1-5.</title>
        <authorList>
            <person name="Li Q."/>
            <person name="Wang L."/>
            <person name="Zhang Z."/>
            <person name="Wang Q."/>
            <person name="Ren J."/>
            <person name="Wang M."/>
            <person name="Xu W."/>
            <person name="Wang J."/>
            <person name="Lu Y."/>
            <person name="Du Q."/>
            <person name="Sun Z."/>
        </authorList>
    </citation>
    <scope>NUCLEOTIDE SEQUENCE [LARGE SCALE GENOMIC DNA]</scope>
    <source>
        <strain evidence="2 3">D1-5</strain>
    </source>
</reference>
<sequence>MDAALEVLRLHEMYQTLLLDLSDAQRKNESLQRSLTEAQDQLDEVSMDREILEREIDLQKDALVEKTEYIRVQDFTMMEAQRQLQSLAALNDARGQVILALNRCIHCPSPHEVVLENGGARKRKAEEAGL</sequence>
<dbReference type="OrthoDB" id="10428120at2759"/>
<keyword evidence="1" id="KW-0175">Coiled coil</keyword>
<feature type="coiled-coil region" evidence="1">
    <location>
        <begin position="14"/>
        <end position="62"/>
    </location>
</feature>
<evidence type="ECO:0000313" key="3">
    <source>
        <dbReference type="Proteomes" id="UP000030106"/>
    </source>
</evidence>
<dbReference type="EMBL" id="ANFO01001671">
    <property type="protein sequence ID" value="KGQ02295.1"/>
    <property type="molecule type" value="Genomic_DNA"/>
</dbReference>
<evidence type="ECO:0000313" key="2">
    <source>
        <dbReference type="EMBL" id="KGQ02295.1"/>
    </source>
</evidence>